<name>U4KZ17_PYROM</name>
<sequence length="480" mass="54537">MDLSKRPVLQADGSYSLEDQVKIECALWQWSLKNFSWRSFLHDFEYLRQKRKLWGKQNNDRKNAQKVQEWLEAVRKWMLEKRMNEKASENMKGLVYLRQEIVDRCFEDAVKQAPQRCFMIQYNHNSDEFDRDMALVTALGLFRPPKKSPEEAVEKSDGGPEVPAMWEHLKRGQPLNPKFVAILNNLGIRHSTQTGEESDGFKKPSLHYAPKCLQPLLGLLTLIRKPEVIDVNERPCDDIDSSGDEDIQEEIDRWMESKEDKESIPLLPGEVEEEASTHPTTNVVTDDPCPHPTAHDVQENLCPSLTDDEVENESNTTPTTDVIEDEANKSLATDALGDDADTPPPAGRIEDGHIAYLIEDEVQDGALSSLSEPLSSEYEENIHWSIKKNYETEALGQALGLSETAYITTKELVMWIWSYFVHEIREYLWALEITIGEEVIPGFKEITPPSVAKDVEIPIRNDSDPPGDGSANKTDSDATE</sequence>
<accession>U4KZ17</accession>
<organism evidence="2 3">
    <name type="scientific">Pyronema omphalodes (strain CBS 100304)</name>
    <name type="common">Pyronema confluens</name>
    <dbReference type="NCBI Taxonomy" id="1076935"/>
    <lineage>
        <taxon>Eukaryota</taxon>
        <taxon>Fungi</taxon>
        <taxon>Dikarya</taxon>
        <taxon>Ascomycota</taxon>
        <taxon>Pezizomycotina</taxon>
        <taxon>Pezizomycetes</taxon>
        <taxon>Pezizales</taxon>
        <taxon>Pyronemataceae</taxon>
        <taxon>Pyronema</taxon>
    </lineage>
</organism>
<evidence type="ECO:0000313" key="3">
    <source>
        <dbReference type="Proteomes" id="UP000018144"/>
    </source>
</evidence>
<protein>
    <submittedName>
        <fullName evidence="2">Uncharacterized protein</fullName>
    </submittedName>
</protein>
<evidence type="ECO:0000256" key="1">
    <source>
        <dbReference type="SAM" id="MobiDB-lite"/>
    </source>
</evidence>
<dbReference type="AlphaFoldDB" id="U4KZ17"/>
<proteinExistence type="predicted"/>
<feature type="region of interest" description="Disordered" evidence="1">
    <location>
        <begin position="306"/>
        <end position="327"/>
    </location>
</feature>
<reference evidence="2 3" key="1">
    <citation type="journal article" date="2013" name="PLoS Genet.">
        <title>The genome and development-dependent transcriptomes of Pyronema confluens: a window into fungal evolution.</title>
        <authorList>
            <person name="Traeger S."/>
            <person name="Altegoer F."/>
            <person name="Freitag M."/>
            <person name="Gabaldon T."/>
            <person name="Kempken F."/>
            <person name="Kumar A."/>
            <person name="Marcet-Houben M."/>
            <person name="Poggeler S."/>
            <person name="Stajich J.E."/>
            <person name="Nowrousian M."/>
        </authorList>
    </citation>
    <scope>NUCLEOTIDE SEQUENCE [LARGE SCALE GENOMIC DNA]</scope>
    <source>
        <strain evidence="3">CBS 100304</strain>
        <tissue evidence="2">Vegetative mycelium</tissue>
    </source>
</reference>
<evidence type="ECO:0000313" key="2">
    <source>
        <dbReference type="EMBL" id="CCX07266.1"/>
    </source>
</evidence>
<keyword evidence="3" id="KW-1185">Reference proteome</keyword>
<gene>
    <name evidence="2" type="ORF">PCON_06855</name>
</gene>
<dbReference type="Proteomes" id="UP000018144">
    <property type="component" value="Unassembled WGS sequence"/>
</dbReference>
<dbReference type="EMBL" id="HF935346">
    <property type="protein sequence ID" value="CCX07266.1"/>
    <property type="molecule type" value="Genomic_DNA"/>
</dbReference>
<feature type="compositionally biased region" description="Basic and acidic residues" evidence="1">
    <location>
        <begin position="454"/>
        <end position="463"/>
    </location>
</feature>
<feature type="region of interest" description="Disordered" evidence="1">
    <location>
        <begin position="454"/>
        <end position="480"/>
    </location>
</feature>